<keyword evidence="1" id="KW-0418">Kinase</keyword>
<accession>A0ABW5M9Y6</accession>
<evidence type="ECO:0000313" key="1">
    <source>
        <dbReference type="EMBL" id="MFD2573788.1"/>
    </source>
</evidence>
<dbReference type="GO" id="GO:0016301">
    <property type="term" value="F:kinase activity"/>
    <property type="evidence" value="ECO:0007669"/>
    <property type="project" value="UniProtKB-KW"/>
</dbReference>
<name>A0ABW5M9Y6_9BACT</name>
<protein>
    <submittedName>
        <fullName evidence="1">Adenylate kinase</fullName>
    </submittedName>
</protein>
<keyword evidence="2" id="KW-1185">Reference proteome</keyword>
<dbReference type="Gene3D" id="3.40.50.300">
    <property type="entry name" value="P-loop containing nucleotide triphosphate hydrolases"/>
    <property type="match status" value="1"/>
</dbReference>
<keyword evidence="1" id="KW-0808">Transferase</keyword>
<reference evidence="2" key="1">
    <citation type="journal article" date="2019" name="Int. J. Syst. Evol. Microbiol.">
        <title>The Global Catalogue of Microorganisms (GCM) 10K type strain sequencing project: providing services to taxonomists for standard genome sequencing and annotation.</title>
        <authorList>
            <consortium name="The Broad Institute Genomics Platform"/>
            <consortium name="The Broad Institute Genome Sequencing Center for Infectious Disease"/>
            <person name="Wu L."/>
            <person name="Ma J."/>
        </authorList>
    </citation>
    <scope>NUCLEOTIDE SEQUENCE [LARGE SCALE GENOMIC DNA]</scope>
    <source>
        <strain evidence="2">KCTC 42805</strain>
    </source>
</reference>
<gene>
    <name evidence="1" type="ORF">ACFSUS_24340</name>
</gene>
<dbReference type="EMBL" id="JBHULN010000021">
    <property type="protein sequence ID" value="MFD2573788.1"/>
    <property type="molecule type" value="Genomic_DNA"/>
</dbReference>
<dbReference type="Proteomes" id="UP001597469">
    <property type="component" value="Unassembled WGS sequence"/>
</dbReference>
<dbReference type="SUPFAM" id="SSF52540">
    <property type="entry name" value="P-loop containing nucleoside triphosphate hydrolases"/>
    <property type="match status" value="1"/>
</dbReference>
<dbReference type="PANTHER" id="PTHR37816:SF2">
    <property type="entry name" value="DNA TOPOLOGY MODULATION PROTEIN FLAR-RELATED PROTEIN"/>
    <property type="match status" value="1"/>
</dbReference>
<proteinExistence type="predicted"/>
<evidence type="ECO:0000313" key="2">
    <source>
        <dbReference type="Proteomes" id="UP001597469"/>
    </source>
</evidence>
<dbReference type="PANTHER" id="PTHR37816">
    <property type="entry name" value="YALI0E33011P"/>
    <property type="match status" value="1"/>
</dbReference>
<comment type="caution">
    <text evidence="1">The sequence shown here is derived from an EMBL/GenBank/DDBJ whole genome shotgun (WGS) entry which is preliminary data.</text>
</comment>
<dbReference type="InterPro" id="IPR027417">
    <property type="entry name" value="P-loop_NTPase"/>
</dbReference>
<dbReference type="InterPro" id="IPR052922">
    <property type="entry name" value="Cytidylate_Kinase-2"/>
</dbReference>
<sequence length="175" mass="20441">MKPHLFGASGSGVTTLSQLLSQELNVLYYDTDSYHWVPTYPAFTIKRPADERHQWLISDLAKQNRWILGGTVYNWGTYWQSAFDLAVYLWIPAEIRLQRLKQREKARGVLQGKALNQSQQFLEWAAHYDTNDLPGRNRSRHEQWMLRLTCPVLRIEGDTTLPKRLQLVLDALNKM</sequence>
<organism evidence="1 2">
    <name type="scientific">Spirosoma soli</name>
    <dbReference type="NCBI Taxonomy" id="1770529"/>
    <lineage>
        <taxon>Bacteria</taxon>
        <taxon>Pseudomonadati</taxon>
        <taxon>Bacteroidota</taxon>
        <taxon>Cytophagia</taxon>
        <taxon>Cytophagales</taxon>
        <taxon>Cytophagaceae</taxon>
        <taxon>Spirosoma</taxon>
    </lineage>
</organism>